<dbReference type="CDD" id="cd01335">
    <property type="entry name" value="Radical_SAM"/>
    <property type="match status" value="1"/>
</dbReference>
<dbReference type="SFLD" id="SFLDS00029">
    <property type="entry name" value="Radical_SAM"/>
    <property type="match status" value="1"/>
</dbReference>
<comment type="cofactor">
    <cofactor evidence="1">
        <name>[4Fe-4S] cluster</name>
        <dbReference type="ChEBI" id="CHEBI:49883"/>
    </cofactor>
</comment>
<dbReference type="AlphaFoldDB" id="D9PK73"/>
<dbReference type="GO" id="GO:0046872">
    <property type="term" value="F:metal ion binding"/>
    <property type="evidence" value="ECO:0007669"/>
    <property type="project" value="UniProtKB-KW"/>
</dbReference>
<dbReference type="InterPro" id="IPR012840">
    <property type="entry name" value="NrdG2"/>
</dbReference>
<dbReference type="InterPro" id="IPR058240">
    <property type="entry name" value="rSAM_sf"/>
</dbReference>
<dbReference type="GO" id="GO:0051539">
    <property type="term" value="F:4 iron, 4 sulfur cluster binding"/>
    <property type="evidence" value="ECO:0007669"/>
    <property type="project" value="UniProtKB-KW"/>
</dbReference>
<keyword evidence="3" id="KW-0949">S-adenosyl-L-methionine</keyword>
<dbReference type="InterPro" id="IPR006638">
    <property type="entry name" value="Elp3/MiaA/NifB-like_rSAM"/>
</dbReference>
<organism evidence="8">
    <name type="scientific">sediment metagenome</name>
    <dbReference type="NCBI Taxonomy" id="749907"/>
    <lineage>
        <taxon>unclassified sequences</taxon>
        <taxon>metagenomes</taxon>
        <taxon>ecological metagenomes</taxon>
    </lineage>
</organism>
<evidence type="ECO:0000256" key="5">
    <source>
        <dbReference type="ARBA" id="ARBA00023004"/>
    </source>
</evidence>
<gene>
    <name evidence="8" type="ORF">LDC_1938</name>
</gene>
<reference evidence="8" key="2">
    <citation type="journal article" date="2011" name="Microb. Ecol.">
        <title>Taxonomic and Functional Metagenomic Profiling of the Microbial Community in the Anoxic Sediment of a Sub-saline Shallow Lake (Laguna de Carrizo, Central Spain).</title>
        <authorList>
            <person name="Ferrer M."/>
            <person name="Guazzaroni M.E."/>
            <person name="Richter M."/>
            <person name="Garcia-Salamanca A."/>
            <person name="Yarza P."/>
            <person name="Suarez-Suarez A."/>
            <person name="Solano J."/>
            <person name="Alcaide M."/>
            <person name="van Dillewijn P."/>
            <person name="Molina-Henares M.A."/>
            <person name="Lopez-Cortes N."/>
            <person name="Al-Ramahi Y."/>
            <person name="Guerrero C."/>
            <person name="Acosta A."/>
            <person name="de Eugenio L.I."/>
            <person name="Martinez V."/>
            <person name="Marques S."/>
            <person name="Rojo F."/>
            <person name="Santero E."/>
            <person name="Genilloud O."/>
            <person name="Perez-Perez J."/>
            <person name="Rossello-Mora R."/>
            <person name="Ramos J.L."/>
        </authorList>
    </citation>
    <scope>NUCLEOTIDE SEQUENCE</scope>
</reference>
<dbReference type="GO" id="GO:0003824">
    <property type="term" value="F:catalytic activity"/>
    <property type="evidence" value="ECO:0007669"/>
    <property type="project" value="InterPro"/>
</dbReference>
<dbReference type="PANTHER" id="PTHR30352:SF13">
    <property type="entry name" value="GLYCYL-RADICAL ENZYME ACTIVATING ENZYME YJJW-RELATED"/>
    <property type="match status" value="1"/>
</dbReference>
<reference evidence="8" key="1">
    <citation type="submission" date="2010-07" db="EMBL/GenBank/DDBJ databases">
        <authorList>
            <consortium name="CONSOLIDER consortium CSD2007-00005"/>
            <person name="Guazzaroni M.-E."/>
            <person name="Richter M."/>
            <person name="Garcia-Salamanca A."/>
            <person name="Yarza P."/>
            <person name="Ferrer M."/>
        </authorList>
    </citation>
    <scope>NUCLEOTIDE SEQUENCE</scope>
</reference>
<dbReference type="InterPro" id="IPR034457">
    <property type="entry name" value="Organic_radical-activating"/>
</dbReference>
<dbReference type="EMBL" id="ADZX01000585">
    <property type="protein sequence ID" value="EFK96034.1"/>
    <property type="molecule type" value="Genomic_DNA"/>
</dbReference>
<evidence type="ECO:0000256" key="4">
    <source>
        <dbReference type="ARBA" id="ARBA00022723"/>
    </source>
</evidence>
<dbReference type="SUPFAM" id="SSF102114">
    <property type="entry name" value="Radical SAM enzymes"/>
    <property type="match status" value="1"/>
</dbReference>
<evidence type="ECO:0000256" key="3">
    <source>
        <dbReference type="ARBA" id="ARBA00022691"/>
    </source>
</evidence>
<dbReference type="NCBIfam" id="TIGR02495">
    <property type="entry name" value="NrdG2"/>
    <property type="match status" value="1"/>
</dbReference>
<accession>D9PK73</accession>
<dbReference type="SFLD" id="SFLDG01094">
    <property type="entry name" value="Uncharacterised_Radical_SAM_Su"/>
    <property type="match status" value="1"/>
</dbReference>
<dbReference type="SMART" id="SM00729">
    <property type="entry name" value="Elp3"/>
    <property type="match status" value="1"/>
</dbReference>
<dbReference type="PROSITE" id="PS51918">
    <property type="entry name" value="RADICAL_SAM"/>
    <property type="match status" value="1"/>
</dbReference>
<evidence type="ECO:0000256" key="6">
    <source>
        <dbReference type="ARBA" id="ARBA00023014"/>
    </source>
</evidence>
<dbReference type="PANTHER" id="PTHR30352">
    <property type="entry name" value="PYRUVATE FORMATE-LYASE-ACTIVATING ENZYME"/>
    <property type="match status" value="1"/>
</dbReference>
<dbReference type="InterPro" id="IPR013785">
    <property type="entry name" value="Aldolase_TIM"/>
</dbReference>
<keyword evidence="5" id="KW-0408">Iron</keyword>
<sequence>MEIKGVQKMSLIDYPARMAAVVFLPGCTFRCGFCHNPGLVEGWEKLKTVEEADLLAFLEDRKGWLEGLVITGGEPTMHKDLPEFIRKVKGLGYLVKLDTNGSNPAMLKGLIEEKLVDFIAMDIKGPREKYSEVAGVKVDIKLIEESVKLARESGLEYEFRTTVVPGLLGKEDIIKIGEWLKGSERYFIQQFISRDTLDAGLKNRAPYKPEELREMAEAARPYFGKVEVRI</sequence>
<protein>
    <submittedName>
        <fullName evidence="8">Ribonucleoside-triphosphate reductase, anaerobic-like protein</fullName>
    </submittedName>
</protein>
<proteinExistence type="predicted"/>
<dbReference type="Gene3D" id="3.20.20.70">
    <property type="entry name" value="Aldolase class I"/>
    <property type="match status" value="1"/>
</dbReference>
<keyword evidence="6" id="KW-0411">Iron-sulfur</keyword>
<evidence type="ECO:0000256" key="1">
    <source>
        <dbReference type="ARBA" id="ARBA00001966"/>
    </source>
</evidence>
<keyword evidence="2" id="KW-0004">4Fe-4S</keyword>
<feature type="domain" description="Radical SAM core" evidence="7">
    <location>
        <begin position="13"/>
        <end position="225"/>
    </location>
</feature>
<name>D9PK73_9ZZZZ</name>
<dbReference type="InterPro" id="IPR007197">
    <property type="entry name" value="rSAM"/>
</dbReference>
<keyword evidence="4" id="KW-0479">Metal-binding</keyword>
<comment type="caution">
    <text evidence="8">The sequence shown here is derived from an EMBL/GenBank/DDBJ whole genome shotgun (WGS) entry which is preliminary data.</text>
</comment>
<evidence type="ECO:0000256" key="2">
    <source>
        <dbReference type="ARBA" id="ARBA00022485"/>
    </source>
</evidence>
<dbReference type="Pfam" id="PF04055">
    <property type="entry name" value="Radical_SAM"/>
    <property type="match status" value="1"/>
</dbReference>
<evidence type="ECO:0000313" key="8">
    <source>
        <dbReference type="EMBL" id="EFK96034.1"/>
    </source>
</evidence>
<evidence type="ECO:0000259" key="7">
    <source>
        <dbReference type="PROSITE" id="PS51918"/>
    </source>
</evidence>